<evidence type="ECO:0000313" key="3">
    <source>
        <dbReference type="EMBL" id="QED36499.1"/>
    </source>
</evidence>
<keyword evidence="4" id="KW-1185">Reference proteome</keyword>
<dbReference type="Pfam" id="PF00149">
    <property type="entry name" value="Metallophos"/>
    <property type="match status" value="1"/>
</dbReference>
<name>A0A5B8YLB2_9FLAO</name>
<evidence type="ECO:0000259" key="2">
    <source>
        <dbReference type="Pfam" id="PF00149"/>
    </source>
</evidence>
<accession>A0A5B8YLB2</accession>
<dbReference type="EMBL" id="CP042476">
    <property type="protein sequence ID" value="QED36499.1"/>
    <property type="molecule type" value="Genomic_DNA"/>
</dbReference>
<organism evidence="3 4">
    <name type="scientific">Antarcticibacterium arcticum</name>
    <dbReference type="NCBI Taxonomy" id="2585771"/>
    <lineage>
        <taxon>Bacteria</taxon>
        <taxon>Pseudomonadati</taxon>
        <taxon>Bacteroidota</taxon>
        <taxon>Flavobacteriia</taxon>
        <taxon>Flavobacteriales</taxon>
        <taxon>Flavobacteriaceae</taxon>
        <taxon>Antarcticibacterium</taxon>
    </lineage>
</organism>
<keyword evidence="1" id="KW-0732">Signal</keyword>
<gene>
    <name evidence="3" type="ORF">FK178_01660</name>
</gene>
<dbReference type="KEGG" id="anp:FK178_01660"/>
<dbReference type="Gene3D" id="3.60.21.10">
    <property type="match status" value="1"/>
</dbReference>
<sequence>MKKNNIFLTFLAAALLYGCATTAPKFKDGEPEDNFGYPTDLKVEKSFYLVGDGGYSEPGGTSEGLIAFKNYMDSVKVKDNYTIFLGDNIYPVGMPEEGSPERDFAEYRLDAQLDAIEKYEGNVIFIPGNHDWYNRGIPGVERQADYLKEKFGEKLVWSPNTGCGLEIIDISDDIQLIVMDSQWYLTDWDVHPLINKECPDIKTREALFLEIETELKKSQNKTIIFALHHPLYTNGTHGGQYNFDQHLYPTQKKVPVPILGSLVSLIRTTGGVSIQDAQNERYKSLVKRLETIGKDSERLIFVSGHEHSLQYIINGNIKQIVSGSASKASYASLSNDGLFAYPGQGFVVYDVFEDGSSWASFYGNENNRAKLLYQKEVHPAPEEFDVSHLADDFPETFTASIYEKEETEKSDVFRTLWGERYRELYGKEVEFKVADLSTLYGGLSIIQAGGGHQTVSLRVKDSLDREYNLRRIRKSAVQYIQAVAFKDKAVEEQFENTIAEDLLNDLYTASHPFAFLAIPPLAKAANVYYTNPEIYYLPKQKLMGKYNAVHGDDVYMIEERPEENWLGSGNFANANHDIVSTRAMFERLRRDEKYKLNEPSYVRARIFDMLIGDWDRHQDQWRWAEIEDEEDNRTFEPIPRDRDQVFSNYDGAFFGTLRALAGFSKQFGVYGEDINDVKWFNIAAIGLDRELTQNVGRETWMAEAKFIQENLTDAIIEEAFTNLPPESRGEATEDIIKSLKGRRNNIVDITERYYDHMATLGIVTGTDKDDHIEIARLPEGKTRVRITRLKGGEKAEVVSEKIFDKKETGEIWVYGLGDDDIFEVTGDEKNDLVFVRLIGGHNNDVYKVASNSGRRVKIYDHRTRPNTVESKGHAKIRLRDDYEQNTFDKDKKVFNAGSLTPGFGYNPDDGFKIGLQTSFIYNGFKRNPFTSSHTLRAGYYFATQGYDASYTGEFAQIMGRFNLVVGAYFTSPNFANNFFGYGNETLNFDDELDLDYNRTRISRFGTEFGFIRKTPFGSFFSYKAHFEGVKVDETEGRFITEEFAQEDPEFFERKFFGGLEGLYRYESYDHNLNPTRGMKFELLLGGKMNLEETGRNFGYFKPYWEFYNAVTRNRRLVLNSRVQAHLNMGNDYEFYQAATLGGDSGLRGYRLQRFAGKSAFAAGGDLRYSFSQFKTSFLPFQIGIFAGYDIGRVWIPEYDSNVWHDSYGGGFWVNSAEAISGKFSLFGSEEGLRFAFGFGFSF</sequence>
<proteinExistence type="predicted"/>
<dbReference type="RefSeq" id="WP_146830367.1">
    <property type="nucleotide sequence ID" value="NZ_CP042476.1"/>
</dbReference>
<dbReference type="Proteomes" id="UP000321954">
    <property type="component" value="Chromosome"/>
</dbReference>
<dbReference type="OrthoDB" id="333971at2"/>
<protein>
    <submittedName>
        <fullName evidence="3">Phosphoesterase</fullName>
    </submittedName>
</protein>
<feature type="domain" description="Calcineurin-like phosphoesterase" evidence="2">
    <location>
        <begin position="64"/>
        <end position="244"/>
    </location>
</feature>
<dbReference type="AlphaFoldDB" id="A0A5B8YLB2"/>
<dbReference type="GO" id="GO:0016787">
    <property type="term" value="F:hydrolase activity"/>
    <property type="evidence" value="ECO:0007669"/>
    <property type="project" value="InterPro"/>
</dbReference>
<evidence type="ECO:0000313" key="4">
    <source>
        <dbReference type="Proteomes" id="UP000321954"/>
    </source>
</evidence>
<dbReference type="InterPro" id="IPR029052">
    <property type="entry name" value="Metallo-depent_PP-like"/>
</dbReference>
<evidence type="ECO:0000256" key="1">
    <source>
        <dbReference type="SAM" id="SignalP"/>
    </source>
</evidence>
<dbReference type="PROSITE" id="PS51257">
    <property type="entry name" value="PROKAR_LIPOPROTEIN"/>
    <property type="match status" value="1"/>
</dbReference>
<feature type="signal peptide" evidence="1">
    <location>
        <begin position="1"/>
        <end position="22"/>
    </location>
</feature>
<reference evidence="3 4" key="1">
    <citation type="submission" date="2019-08" db="EMBL/GenBank/DDBJ databases">
        <title>Antarcticibacterium arcticum sp. nov., a bacterium isolated from marine sediment of the Canadian Beaufort Sea.</title>
        <authorList>
            <person name="Lee Y.M."/>
            <person name="Baek K."/>
            <person name="Lee D.-H."/>
            <person name="Shin S.C."/>
            <person name="Jin Y.K."/>
            <person name="Park Y."/>
        </authorList>
    </citation>
    <scope>NUCLEOTIDE SEQUENCE [LARGE SCALE GENOMIC DNA]</scope>
    <source>
        <strain evidence="3 4">PAMC 28998</strain>
    </source>
</reference>
<dbReference type="InterPro" id="IPR004843">
    <property type="entry name" value="Calcineurin-like_PHP"/>
</dbReference>
<dbReference type="SUPFAM" id="SSF56300">
    <property type="entry name" value="Metallo-dependent phosphatases"/>
    <property type="match status" value="1"/>
</dbReference>
<feature type="chain" id="PRO_5022849180" evidence="1">
    <location>
        <begin position="23"/>
        <end position="1242"/>
    </location>
</feature>